<gene>
    <name evidence="6" type="ORF">GCM10009720_08910</name>
</gene>
<dbReference type="Pfam" id="PF00440">
    <property type="entry name" value="TetR_N"/>
    <property type="match status" value="1"/>
</dbReference>
<evidence type="ECO:0000313" key="6">
    <source>
        <dbReference type="EMBL" id="GAA2030877.1"/>
    </source>
</evidence>
<keyword evidence="7" id="KW-1185">Reference proteome</keyword>
<evidence type="ECO:0000256" key="2">
    <source>
        <dbReference type="ARBA" id="ARBA00023125"/>
    </source>
</evidence>
<dbReference type="SUPFAM" id="SSF48498">
    <property type="entry name" value="Tetracyclin repressor-like, C-terminal domain"/>
    <property type="match status" value="1"/>
</dbReference>
<reference evidence="7" key="1">
    <citation type="journal article" date="2019" name="Int. J. Syst. Evol. Microbiol.">
        <title>The Global Catalogue of Microorganisms (GCM) 10K type strain sequencing project: providing services to taxonomists for standard genome sequencing and annotation.</title>
        <authorList>
            <consortium name="The Broad Institute Genomics Platform"/>
            <consortium name="The Broad Institute Genome Sequencing Center for Infectious Disease"/>
            <person name="Wu L."/>
            <person name="Ma J."/>
        </authorList>
    </citation>
    <scope>NUCLEOTIDE SEQUENCE [LARGE SCALE GENOMIC DNA]</scope>
    <source>
        <strain evidence="7">JCM 13595</strain>
    </source>
</reference>
<comment type="caution">
    <text evidence="6">The sequence shown here is derived from an EMBL/GenBank/DDBJ whole genome shotgun (WGS) entry which is preliminary data.</text>
</comment>
<sequence>MADEGFSALKVDGLVTEVGTTRPTFYRRFTSVAHLALEIIKKKFGIGTPVDTGSLYQDLLTLQREEIAMFSDPILGKNFPGLLEAIRNDPCLGSLYETQFIRPRRENIARIMNAADERNEIDADAVDIDFICDLLLGPVLARAFIPVGAPLNDKLAQQTVETVLTLIGIKAHP</sequence>
<dbReference type="Pfam" id="PF16859">
    <property type="entry name" value="TetR_C_11"/>
    <property type="match status" value="1"/>
</dbReference>
<evidence type="ECO:0000256" key="1">
    <source>
        <dbReference type="ARBA" id="ARBA00023015"/>
    </source>
</evidence>
<evidence type="ECO:0000313" key="7">
    <source>
        <dbReference type="Proteomes" id="UP001501461"/>
    </source>
</evidence>
<feature type="domain" description="Tetracyclin repressor-like C-terminal" evidence="5">
    <location>
        <begin position="50"/>
        <end position="163"/>
    </location>
</feature>
<keyword evidence="2" id="KW-0238">DNA-binding</keyword>
<dbReference type="SUPFAM" id="SSF46689">
    <property type="entry name" value="Homeodomain-like"/>
    <property type="match status" value="1"/>
</dbReference>
<evidence type="ECO:0000259" key="4">
    <source>
        <dbReference type="Pfam" id="PF00440"/>
    </source>
</evidence>
<dbReference type="InterPro" id="IPR009057">
    <property type="entry name" value="Homeodomain-like_sf"/>
</dbReference>
<accession>A0ABN2U8G8</accession>
<keyword evidence="3" id="KW-0804">Transcription</keyword>
<name>A0ABN2U8G8_9MICC</name>
<dbReference type="InterPro" id="IPR001647">
    <property type="entry name" value="HTH_TetR"/>
</dbReference>
<dbReference type="EMBL" id="BAAAMN010000014">
    <property type="protein sequence ID" value="GAA2030877.1"/>
    <property type="molecule type" value="Genomic_DNA"/>
</dbReference>
<dbReference type="Gene3D" id="1.10.357.10">
    <property type="entry name" value="Tetracycline Repressor, domain 2"/>
    <property type="match status" value="1"/>
</dbReference>
<organism evidence="6 7">
    <name type="scientific">Yaniella flava</name>
    <dbReference type="NCBI Taxonomy" id="287930"/>
    <lineage>
        <taxon>Bacteria</taxon>
        <taxon>Bacillati</taxon>
        <taxon>Actinomycetota</taxon>
        <taxon>Actinomycetes</taxon>
        <taxon>Micrococcales</taxon>
        <taxon>Micrococcaceae</taxon>
        <taxon>Yaniella</taxon>
    </lineage>
</organism>
<dbReference type="InterPro" id="IPR036271">
    <property type="entry name" value="Tet_transcr_reg_TetR-rel_C_sf"/>
</dbReference>
<proteinExistence type="predicted"/>
<feature type="domain" description="HTH tetR-type" evidence="4">
    <location>
        <begin position="1"/>
        <end position="39"/>
    </location>
</feature>
<evidence type="ECO:0000256" key="3">
    <source>
        <dbReference type="ARBA" id="ARBA00023163"/>
    </source>
</evidence>
<keyword evidence="1" id="KW-0805">Transcription regulation</keyword>
<dbReference type="Proteomes" id="UP001501461">
    <property type="component" value="Unassembled WGS sequence"/>
</dbReference>
<dbReference type="InterPro" id="IPR011075">
    <property type="entry name" value="TetR_C"/>
</dbReference>
<evidence type="ECO:0000259" key="5">
    <source>
        <dbReference type="Pfam" id="PF16859"/>
    </source>
</evidence>
<protein>
    <submittedName>
        <fullName evidence="6">TetR/AcrR family transcriptional regulator</fullName>
    </submittedName>
</protein>